<evidence type="ECO:0000259" key="2">
    <source>
        <dbReference type="Pfam" id="PF07589"/>
    </source>
</evidence>
<feature type="chain" id="PRO_5019308385" evidence="1">
    <location>
        <begin position="35"/>
        <end position="215"/>
    </location>
</feature>
<accession>A0A430HQS7</accession>
<dbReference type="Pfam" id="PF07589">
    <property type="entry name" value="PEP-CTERM"/>
    <property type="match status" value="1"/>
</dbReference>
<keyword evidence="4" id="KW-1185">Reference proteome</keyword>
<dbReference type="EMBL" id="RXLQ01000003">
    <property type="protein sequence ID" value="RSZ59881.1"/>
    <property type="molecule type" value="Genomic_DNA"/>
</dbReference>
<protein>
    <submittedName>
        <fullName evidence="3">PEP-CTERM sorting domain-containing protein</fullName>
    </submittedName>
</protein>
<dbReference type="InterPro" id="IPR013424">
    <property type="entry name" value="Ice-binding_C"/>
</dbReference>
<feature type="domain" description="Ice-binding protein C-terminal" evidence="2">
    <location>
        <begin position="189"/>
        <end position="212"/>
    </location>
</feature>
<organism evidence="3 4">
    <name type="scientific">Massilia atriviolacea</name>
    <dbReference type="NCBI Taxonomy" id="2495579"/>
    <lineage>
        <taxon>Bacteria</taxon>
        <taxon>Pseudomonadati</taxon>
        <taxon>Pseudomonadota</taxon>
        <taxon>Betaproteobacteria</taxon>
        <taxon>Burkholderiales</taxon>
        <taxon>Oxalobacteraceae</taxon>
        <taxon>Telluria group</taxon>
        <taxon>Massilia</taxon>
    </lineage>
</organism>
<name>A0A430HQS7_9BURK</name>
<proteinExistence type="predicted"/>
<dbReference type="NCBIfam" id="TIGR02595">
    <property type="entry name" value="PEP_CTERM"/>
    <property type="match status" value="1"/>
</dbReference>
<keyword evidence="1" id="KW-0732">Signal</keyword>
<evidence type="ECO:0000256" key="1">
    <source>
        <dbReference type="SAM" id="SignalP"/>
    </source>
</evidence>
<evidence type="ECO:0000313" key="3">
    <source>
        <dbReference type="EMBL" id="RSZ59881.1"/>
    </source>
</evidence>
<feature type="signal peptide" evidence="1">
    <location>
        <begin position="1"/>
        <end position="34"/>
    </location>
</feature>
<reference evidence="3 4" key="1">
    <citation type="submission" date="2018-12" db="EMBL/GenBank/DDBJ databases">
        <authorList>
            <person name="Yang E."/>
        </authorList>
    </citation>
    <scope>NUCLEOTIDE SEQUENCE [LARGE SCALE GENOMIC DNA]</scope>
    <source>
        <strain evidence="3 4">SOD</strain>
    </source>
</reference>
<dbReference type="AlphaFoldDB" id="A0A430HQS7"/>
<sequence length="215" mass="22448">MWKGYVHNNNGENMIGKIALSACLALALAGSAQAGIIGAGGFTAPTVIDFEDAEVGPIGNRYAALGASFVNFDMNVYATSPAPESKVALKFFDNAPETDAEIRFSSVMTRLGADASTNPEDDTTLLAYLGNTLVGSAFFDTGGDGVDGSFIGIEFLSGFDRVVFRTGTVVNGALAIDNLRFENVVPTNPVPEPGSLALMGTAMLGLALARRRRSL</sequence>
<evidence type="ECO:0000313" key="4">
    <source>
        <dbReference type="Proteomes" id="UP000278085"/>
    </source>
</evidence>
<comment type="caution">
    <text evidence="3">The sequence shown here is derived from an EMBL/GenBank/DDBJ whole genome shotgun (WGS) entry which is preliminary data.</text>
</comment>
<gene>
    <name evidence="3" type="ORF">EJB06_06760</name>
</gene>
<dbReference type="Proteomes" id="UP000278085">
    <property type="component" value="Unassembled WGS sequence"/>
</dbReference>
<dbReference type="OrthoDB" id="8758539at2"/>